<reference evidence="8" key="2">
    <citation type="submission" date="2023-02" db="EMBL/GenBank/DDBJ databases">
        <authorList>
            <person name="Rayyan A."/>
            <person name="Meyer T."/>
            <person name="Kyndt J.A."/>
        </authorList>
    </citation>
    <scope>NUCLEOTIDE SEQUENCE</scope>
    <source>
        <strain evidence="8">DSM 9987</strain>
    </source>
</reference>
<evidence type="ECO:0000256" key="1">
    <source>
        <dbReference type="ARBA" id="ARBA00004370"/>
    </source>
</evidence>
<evidence type="ECO:0000256" key="5">
    <source>
        <dbReference type="SAM" id="Phobius"/>
    </source>
</evidence>
<dbReference type="Pfam" id="PF03717">
    <property type="entry name" value="PBP_dimer"/>
    <property type="match status" value="1"/>
</dbReference>
<feature type="domain" description="Penicillin-binding protein dimerisation" evidence="7">
    <location>
        <begin position="97"/>
        <end position="208"/>
    </location>
</feature>
<protein>
    <submittedName>
        <fullName evidence="8">Penicillin-binding protein 2</fullName>
    </submittedName>
</protein>
<dbReference type="Proteomes" id="UP001165652">
    <property type="component" value="Unassembled WGS sequence"/>
</dbReference>
<keyword evidence="2" id="KW-0121">Carboxypeptidase</keyword>
<evidence type="ECO:0000256" key="2">
    <source>
        <dbReference type="ARBA" id="ARBA00022645"/>
    </source>
</evidence>
<reference evidence="8" key="1">
    <citation type="journal article" date="2023" name="Microbiol Resour">
        <title>Genome Sequences of Rhodoplanes serenus and Two Thermotolerant Strains, Rhodoplanes tepidamans and 'Rhodoplanes cryptolactis,' Further Refine the Genus.</title>
        <authorList>
            <person name="Rayyan A.A."/>
            <person name="Kyndt J.A."/>
        </authorList>
    </citation>
    <scope>NUCLEOTIDE SEQUENCE</scope>
    <source>
        <strain evidence="8">DSM 9987</strain>
    </source>
</reference>
<keyword evidence="9" id="KW-1185">Reference proteome</keyword>
<feature type="region of interest" description="Disordered" evidence="4">
    <location>
        <begin position="1"/>
        <end position="27"/>
    </location>
</feature>
<evidence type="ECO:0000313" key="9">
    <source>
        <dbReference type="Proteomes" id="UP001165652"/>
    </source>
</evidence>
<feature type="compositionally biased region" description="Pro residues" evidence="4">
    <location>
        <begin position="1"/>
        <end position="11"/>
    </location>
</feature>
<accession>A0ABT5J782</accession>
<feature type="transmembrane region" description="Helical" evidence="5">
    <location>
        <begin position="55"/>
        <end position="78"/>
    </location>
</feature>
<feature type="region of interest" description="Disordered" evidence="4">
    <location>
        <begin position="598"/>
        <end position="640"/>
    </location>
</feature>
<name>A0ABT5J782_RHOTP</name>
<dbReference type="RefSeq" id="WP_272776218.1">
    <property type="nucleotide sequence ID" value="NZ_JAQQLI010000007.1"/>
</dbReference>
<keyword evidence="5" id="KW-1133">Transmembrane helix</keyword>
<dbReference type="PANTHER" id="PTHR30627:SF1">
    <property type="entry name" value="PEPTIDOGLYCAN D,D-TRANSPEPTIDASE FTSI"/>
    <property type="match status" value="1"/>
</dbReference>
<gene>
    <name evidence="8" type="ORF">PQJ73_06735</name>
</gene>
<feature type="compositionally biased region" description="Low complexity" evidence="4">
    <location>
        <begin position="613"/>
        <end position="622"/>
    </location>
</feature>
<sequence>MTTPPPGPPSGQPAAQPSAAPAAPDAPHVPWHRRLIQVLLYDRKIDRTRKTRARIGLAVLVFGCIYAVIGGRLVLYAVAPETHASRRSGGSDAVATARPDILDRTGEILATDVRVPSLFAEPRRLIDADEAAELLTAVMPDLDTGDLRDRLDSKKGFAWLKREISPKQQKEIHRLGIPGVGFLNENKRVYPNGREVSHLIGHVNVDNQGIAGLEKYLDTRGLADLHRAGFASDRQQEPLQLAVDLRVQHAMHDELGRAREKFKAKAAAGVVLDVDTGEIVAMVSHPDYDPNNPKEALDPNRINRLTTGVFEMGSVFKALTVGMTLDSGKMTLNSSVDARGALHWGKFKISDYHAQNRVLSVPEVFTYSSNVGAAKMALAVGVEGHKQYLRKIGQLDRLRTELPESAEPIVPKRWGELNTITISFGHGLSVAPLQALMGVAALMNGGWLIQPTFLKRSPEEARAVAKRVIKPETSVAMRYLMRLNSEKGSGKTAEVKGYYVGGKTGTAEKVVGGRYSKTKLLCDFIAVLPADKPRYVVLIMLDEPQPTPETHGYATAGWNAAPTAGKVIARIAPLLGLEPRFDLPPADQLILGRGVGRSADLTSSTTRREARPASRPAAAPPTSLQPPAVRPPASVPATGR</sequence>
<dbReference type="Gene3D" id="3.30.450.330">
    <property type="match status" value="1"/>
</dbReference>
<dbReference type="Gene3D" id="3.40.710.10">
    <property type="entry name" value="DD-peptidase/beta-lactamase superfamily"/>
    <property type="match status" value="1"/>
</dbReference>
<proteinExistence type="predicted"/>
<evidence type="ECO:0000313" key="8">
    <source>
        <dbReference type="EMBL" id="MDC7785373.1"/>
    </source>
</evidence>
<dbReference type="EMBL" id="JAQQLI010000007">
    <property type="protein sequence ID" value="MDC7785373.1"/>
    <property type="molecule type" value="Genomic_DNA"/>
</dbReference>
<keyword evidence="2" id="KW-0378">Hydrolase</keyword>
<keyword evidence="3 5" id="KW-0472">Membrane</keyword>
<evidence type="ECO:0000259" key="6">
    <source>
        <dbReference type="Pfam" id="PF00905"/>
    </source>
</evidence>
<organism evidence="8 9">
    <name type="scientific">Rhodoplanes tepidamans</name>
    <name type="common">Rhodoplanes cryptolactis</name>
    <dbReference type="NCBI Taxonomy" id="200616"/>
    <lineage>
        <taxon>Bacteria</taxon>
        <taxon>Pseudomonadati</taxon>
        <taxon>Pseudomonadota</taxon>
        <taxon>Alphaproteobacteria</taxon>
        <taxon>Hyphomicrobiales</taxon>
        <taxon>Nitrobacteraceae</taxon>
        <taxon>Rhodoplanes</taxon>
    </lineage>
</organism>
<evidence type="ECO:0000256" key="3">
    <source>
        <dbReference type="ARBA" id="ARBA00023136"/>
    </source>
</evidence>
<keyword evidence="5" id="KW-0812">Transmembrane</keyword>
<keyword evidence="2" id="KW-0645">Protease</keyword>
<feature type="compositionally biased region" description="Low complexity" evidence="4">
    <location>
        <begin position="12"/>
        <end position="26"/>
    </location>
</feature>
<comment type="subcellular location">
    <subcellularLocation>
        <location evidence="1">Membrane</location>
    </subcellularLocation>
</comment>
<dbReference type="InterPro" id="IPR012338">
    <property type="entry name" value="Beta-lactam/transpept-like"/>
</dbReference>
<dbReference type="PANTHER" id="PTHR30627">
    <property type="entry name" value="PEPTIDOGLYCAN D,D-TRANSPEPTIDASE"/>
    <property type="match status" value="1"/>
</dbReference>
<feature type="domain" description="Penicillin-binding protein transpeptidase" evidence="6">
    <location>
        <begin position="269"/>
        <end position="553"/>
    </location>
</feature>
<dbReference type="InterPro" id="IPR050515">
    <property type="entry name" value="Beta-lactam/transpept"/>
</dbReference>
<dbReference type="SUPFAM" id="SSF56601">
    <property type="entry name" value="beta-lactamase/transpeptidase-like"/>
    <property type="match status" value="1"/>
</dbReference>
<dbReference type="Pfam" id="PF00905">
    <property type="entry name" value="Transpeptidase"/>
    <property type="match status" value="1"/>
</dbReference>
<comment type="caution">
    <text evidence="8">The sequence shown here is derived from an EMBL/GenBank/DDBJ whole genome shotgun (WGS) entry which is preliminary data.</text>
</comment>
<dbReference type="SUPFAM" id="SSF56519">
    <property type="entry name" value="Penicillin binding protein dimerisation domain"/>
    <property type="match status" value="1"/>
</dbReference>
<dbReference type="InterPro" id="IPR005311">
    <property type="entry name" value="PBP_dimer"/>
</dbReference>
<evidence type="ECO:0000256" key="4">
    <source>
        <dbReference type="SAM" id="MobiDB-lite"/>
    </source>
</evidence>
<evidence type="ECO:0000259" key="7">
    <source>
        <dbReference type="Pfam" id="PF03717"/>
    </source>
</evidence>
<dbReference type="Gene3D" id="3.90.1310.10">
    <property type="entry name" value="Penicillin-binding protein 2a (Domain 2)"/>
    <property type="match status" value="1"/>
</dbReference>
<dbReference type="InterPro" id="IPR036138">
    <property type="entry name" value="PBP_dimer_sf"/>
</dbReference>
<dbReference type="InterPro" id="IPR001460">
    <property type="entry name" value="PCN-bd_Tpept"/>
</dbReference>